<dbReference type="RefSeq" id="WP_143125534.1">
    <property type="nucleotide sequence ID" value="NZ_VJMG01000030.1"/>
</dbReference>
<sequence>MSDLTATLRVLEPAPGLLAFYDGRIAGKRLHSDARNWMDDGAYALGIASYALICGDEALVYDTHISTAHATLIRRHLAERGVRHTTLVLSHWHTDHIAGITAFADCPIIANPLTALAMVENEAALAAKDPPIHPLVPPNRLFDDRLELTVGDRTAHLLQFDIHSADGTVLWLPEERLLLAGDTLEDTVTYVSEPHGICRHIAELHRLASLPVHRILPNHGSEAAIAAGGYSPDLITANRAYLERLLSRIEDPSLDAESLESFVAPEIATGSIGYFAPYEQVHRDNIQTLRQSLGRTP</sequence>
<dbReference type="SMART" id="SM00849">
    <property type="entry name" value="Lactamase_B"/>
    <property type="match status" value="1"/>
</dbReference>
<comment type="similarity">
    <text evidence="1">Belongs to the metallo-beta-lactamase superfamily. Class-B beta-lactamase family.</text>
</comment>
<dbReference type="Pfam" id="PF00753">
    <property type="entry name" value="Lactamase_B"/>
    <property type="match status" value="1"/>
</dbReference>
<dbReference type="PANTHER" id="PTHR42951:SF4">
    <property type="entry name" value="ACYL-COENZYME A THIOESTERASE MBLAC2"/>
    <property type="match status" value="1"/>
</dbReference>
<keyword evidence="4" id="KW-1185">Reference proteome</keyword>
<dbReference type="AlphaFoldDB" id="A0A549T9K5"/>
<dbReference type="InterPro" id="IPR050855">
    <property type="entry name" value="NDM-1-like"/>
</dbReference>
<evidence type="ECO:0000256" key="1">
    <source>
        <dbReference type="ARBA" id="ARBA00005250"/>
    </source>
</evidence>
<dbReference type="Gene3D" id="3.60.15.10">
    <property type="entry name" value="Ribonuclease Z/Hydroxyacylglutathione hydrolase-like"/>
    <property type="match status" value="1"/>
</dbReference>
<protein>
    <submittedName>
        <fullName evidence="3">MBL fold metallo-hydrolase</fullName>
    </submittedName>
</protein>
<accession>A0A549T9K5</accession>
<dbReference type="GO" id="GO:0016787">
    <property type="term" value="F:hydrolase activity"/>
    <property type="evidence" value="ECO:0007669"/>
    <property type="project" value="UniProtKB-KW"/>
</dbReference>
<dbReference type="EMBL" id="VJMG01000030">
    <property type="protein sequence ID" value="TRL38550.1"/>
    <property type="molecule type" value="Genomic_DNA"/>
</dbReference>
<evidence type="ECO:0000259" key="2">
    <source>
        <dbReference type="SMART" id="SM00849"/>
    </source>
</evidence>
<dbReference type="SUPFAM" id="SSF56281">
    <property type="entry name" value="Metallo-hydrolase/oxidoreductase"/>
    <property type="match status" value="1"/>
</dbReference>
<organism evidence="3 4">
    <name type="scientific">Rhizobium straminoryzae</name>
    <dbReference type="NCBI Taxonomy" id="1387186"/>
    <lineage>
        <taxon>Bacteria</taxon>
        <taxon>Pseudomonadati</taxon>
        <taxon>Pseudomonadota</taxon>
        <taxon>Alphaproteobacteria</taxon>
        <taxon>Hyphomicrobiales</taxon>
        <taxon>Rhizobiaceae</taxon>
        <taxon>Rhizobium/Agrobacterium group</taxon>
        <taxon>Rhizobium</taxon>
    </lineage>
</organism>
<name>A0A549T9K5_9HYPH</name>
<dbReference type="PANTHER" id="PTHR42951">
    <property type="entry name" value="METALLO-BETA-LACTAMASE DOMAIN-CONTAINING"/>
    <property type="match status" value="1"/>
</dbReference>
<evidence type="ECO:0000313" key="4">
    <source>
        <dbReference type="Proteomes" id="UP000316801"/>
    </source>
</evidence>
<keyword evidence="3" id="KW-0378">Hydrolase</keyword>
<dbReference type="InterPro" id="IPR036866">
    <property type="entry name" value="RibonucZ/Hydroxyglut_hydro"/>
</dbReference>
<dbReference type="Proteomes" id="UP000316801">
    <property type="component" value="Unassembled WGS sequence"/>
</dbReference>
<dbReference type="InterPro" id="IPR001279">
    <property type="entry name" value="Metallo-B-lactamas"/>
</dbReference>
<evidence type="ECO:0000313" key="3">
    <source>
        <dbReference type="EMBL" id="TRL38550.1"/>
    </source>
</evidence>
<feature type="domain" description="Metallo-beta-lactamase" evidence="2">
    <location>
        <begin position="46"/>
        <end position="219"/>
    </location>
</feature>
<comment type="caution">
    <text evidence="3">The sequence shown here is derived from an EMBL/GenBank/DDBJ whole genome shotgun (WGS) entry which is preliminary data.</text>
</comment>
<gene>
    <name evidence="3" type="ORF">FNA46_12495</name>
</gene>
<reference evidence="3 4" key="1">
    <citation type="submission" date="2019-07" db="EMBL/GenBank/DDBJ databases">
        <title>Ln-dependent methylotrophs.</title>
        <authorList>
            <person name="Tani A."/>
        </authorList>
    </citation>
    <scope>NUCLEOTIDE SEQUENCE [LARGE SCALE GENOMIC DNA]</scope>
    <source>
        <strain evidence="3 4">SM12</strain>
    </source>
</reference>
<proteinExistence type="inferred from homology"/>
<dbReference type="GO" id="GO:0017001">
    <property type="term" value="P:antibiotic catabolic process"/>
    <property type="evidence" value="ECO:0007669"/>
    <property type="project" value="UniProtKB-ARBA"/>
</dbReference>